<evidence type="ECO:0000313" key="2">
    <source>
        <dbReference type="EMBL" id="QCX01223.1"/>
    </source>
</evidence>
<dbReference type="OrthoDB" id="1425504at2"/>
<dbReference type="GO" id="GO:0045892">
    <property type="term" value="P:negative regulation of DNA-templated transcription"/>
    <property type="evidence" value="ECO:0007669"/>
    <property type="project" value="InterPro"/>
</dbReference>
<proteinExistence type="predicted"/>
<accession>A0A5B7SVP2</accession>
<dbReference type="KEGG" id="asag:FGM00_14295"/>
<evidence type="ECO:0000313" key="3">
    <source>
        <dbReference type="Proteomes" id="UP000310017"/>
    </source>
</evidence>
<reference evidence="2 3" key="1">
    <citation type="submission" date="2019-05" db="EMBL/GenBank/DDBJ databases">
        <title>Genome sequencing of F202Z8.</title>
        <authorList>
            <person name="Kwon Y.M."/>
        </authorList>
    </citation>
    <scope>NUCLEOTIDE SEQUENCE [LARGE SCALE GENOMIC DNA]</scope>
    <source>
        <strain evidence="2 3">F202Z8</strain>
    </source>
</reference>
<gene>
    <name evidence="2" type="ORF">FGM00_14295</name>
</gene>
<dbReference type="AlphaFoldDB" id="A0A5B7SVP2"/>
<evidence type="ECO:0000259" key="1">
    <source>
        <dbReference type="Pfam" id="PF07022"/>
    </source>
</evidence>
<dbReference type="InterPro" id="IPR010744">
    <property type="entry name" value="Phage_CI_N"/>
</dbReference>
<dbReference type="GO" id="GO:0003677">
    <property type="term" value="F:DNA binding"/>
    <property type="evidence" value="ECO:0007669"/>
    <property type="project" value="InterPro"/>
</dbReference>
<name>A0A5B7SVP2_9FLAO</name>
<dbReference type="Gene3D" id="1.10.260.40">
    <property type="entry name" value="lambda repressor-like DNA-binding domains"/>
    <property type="match status" value="1"/>
</dbReference>
<feature type="domain" description="Bacteriophage CI repressor N-terminal" evidence="1">
    <location>
        <begin position="20"/>
        <end position="79"/>
    </location>
</feature>
<dbReference type="Proteomes" id="UP000310017">
    <property type="component" value="Chromosome"/>
</dbReference>
<sequence>MYIQFVDNTNSNTQNATFILKRVKDLVNVKRDFHLARLLNIAPTTLSNWKKRNSIDYKLLIEFCVAQGFDLDYVLAGIEKDKVNTQMENLAGYLIDKVRNEFKSDFQEIRTAQKQLVENLDKLKTKEEIALAKQKLSKTIAHNN</sequence>
<organism evidence="2 3">
    <name type="scientific">Aggregatimonas sangjinii</name>
    <dbReference type="NCBI Taxonomy" id="2583587"/>
    <lineage>
        <taxon>Bacteria</taxon>
        <taxon>Pseudomonadati</taxon>
        <taxon>Bacteroidota</taxon>
        <taxon>Flavobacteriia</taxon>
        <taxon>Flavobacteriales</taxon>
        <taxon>Flavobacteriaceae</taxon>
        <taxon>Aggregatimonas</taxon>
    </lineage>
</organism>
<dbReference type="EMBL" id="CP040710">
    <property type="protein sequence ID" value="QCX01223.1"/>
    <property type="molecule type" value="Genomic_DNA"/>
</dbReference>
<protein>
    <submittedName>
        <fullName evidence="2">Bacteriophage CI repressor</fullName>
    </submittedName>
</protein>
<dbReference type="Pfam" id="PF07022">
    <property type="entry name" value="Phage_CI_repr"/>
    <property type="match status" value="1"/>
</dbReference>
<dbReference type="InterPro" id="IPR010982">
    <property type="entry name" value="Lambda_DNA-bd_dom_sf"/>
</dbReference>
<keyword evidence="3" id="KW-1185">Reference proteome</keyword>